<dbReference type="Proteomes" id="UP000188145">
    <property type="component" value="Chromosome"/>
</dbReference>
<keyword evidence="8" id="KW-1185">Reference proteome</keyword>
<evidence type="ECO:0000313" key="7">
    <source>
        <dbReference type="EMBL" id="AQP49095.1"/>
    </source>
</evidence>
<keyword evidence="4 5" id="KW-0472">Membrane</keyword>
<dbReference type="EMBL" id="CP019606">
    <property type="protein sequence ID" value="AQP49095.1"/>
    <property type="molecule type" value="Genomic_DNA"/>
</dbReference>
<evidence type="ECO:0000256" key="3">
    <source>
        <dbReference type="ARBA" id="ARBA00022989"/>
    </source>
</evidence>
<dbReference type="KEGG" id="tes:BW730_17975"/>
<sequence>MKDEPFDPGLQPERTSLAWQRTAISLAVGSLVYARIEVQSLGVWAWSFALIGAAVGIFVGVRANARYRYAHRSLKAGVVRLADGLLPAIVAAVVFGAAAIAIAVTLARLLG</sequence>
<keyword evidence="3 5" id="KW-1133">Transmembrane helix</keyword>
<dbReference type="AlphaFoldDB" id="A0A1Q2CSQ2"/>
<evidence type="ECO:0000256" key="4">
    <source>
        <dbReference type="ARBA" id="ARBA00023136"/>
    </source>
</evidence>
<protein>
    <recommendedName>
        <fullName evidence="6">DUF202 domain-containing protein</fullName>
    </recommendedName>
</protein>
<feature type="domain" description="DUF202" evidence="6">
    <location>
        <begin position="7"/>
        <end position="72"/>
    </location>
</feature>
<feature type="transmembrane region" description="Helical" evidence="5">
    <location>
        <begin position="43"/>
        <end position="63"/>
    </location>
</feature>
<gene>
    <name evidence="7" type="ORF">BW730_17975</name>
</gene>
<comment type="subcellular location">
    <subcellularLocation>
        <location evidence="1">Endomembrane system</location>
        <topology evidence="1">Multi-pass membrane protein</topology>
    </subcellularLocation>
</comment>
<name>A0A1Q2CSQ2_9ACTN</name>
<dbReference type="RefSeq" id="WP_077687453.1">
    <property type="nucleotide sequence ID" value="NZ_CP019606.1"/>
</dbReference>
<proteinExistence type="predicted"/>
<keyword evidence="2 5" id="KW-0812">Transmembrane</keyword>
<reference evidence="8" key="1">
    <citation type="submission" date="2017-02" db="EMBL/GenBank/DDBJ databases">
        <title>Tessaracoccus aquaemaris sp. nov., isolated from the intestine of a Korean rockfish, Sebastes schlegelii, in a marine aquaculture pond.</title>
        <authorList>
            <person name="Tak E.J."/>
            <person name="Bae J.-W."/>
        </authorList>
    </citation>
    <scope>NUCLEOTIDE SEQUENCE [LARGE SCALE GENOMIC DNA]</scope>
    <source>
        <strain evidence="8">NSG39</strain>
    </source>
</reference>
<evidence type="ECO:0000313" key="8">
    <source>
        <dbReference type="Proteomes" id="UP000188145"/>
    </source>
</evidence>
<evidence type="ECO:0000256" key="2">
    <source>
        <dbReference type="ARBA" id="ARBA00022692"/>
    </source>
</evidence>
<evidence type="ECO:0000259" key="6">
    <source>
        <dbReference type="Pfam" id="PF02656"/>
    </source>
</evidence>
<dbReference type="OrthoDB" id="3701077at2"/>
<dbReference type="STRING" id="1332264.BW730_17975"/>
<dbReference type="GO" id="GO:0012505">
    <property type="term" value="C:endomembrane system"/>
    <property type="evidence" value="ECO:0007669"/>
    <property type="project" value="UniProtKB-SubCell"/>
</dbReference>
<accession>A0A1Q2CSQ2</accession>
<dbReference type="InterPro" id="IPR003807">
    <property type="entry name" value="DUF202"/>
</dbReference>
<dbReference type="Pfam" id="PF02656">
    <property type="entry name" value="DUF202"/>
    <property type="match status" value="1"/>
</dbReference>
<evidence type="ECO:0000256" key="1">
    <source>
        <dbReference type="ARBA" id="ARBA00004127"/>
    </source>
</evidence>
<evidence type="ECO:0000256" key="5">
    <source>
        <dbReference type="SAM" id="Phobius"/>
    </source>
</evidence>
<organism evidence="7 8">
    <name type="scientific">Tessaracoccus aquimaris</name>
    <dbReference type="NCBI Taxonomy" id="1332264"/>
    <lineage>
        <taxon>Bacteria</taxon>
        <taxon>Bacillati</taxon>
        <taxon>Actinomycetota</taxon>
        <taxon>Actinomycetes</taxon>
        <taxon>Propionibacteriales</taxon>
        <taxon>Propionibacteriaceae</taxon>
        <taxon>Tessaracoccus</taxon>
    </lineage>
</organism>
<feature type="transmembrane region" description="Helical" evidence="5">
    <location>
        <begin position="84"/>
        <end position="110"/>
    </location>
</feature>